<evidence type="ECO:0000313" key="2">
    <source>
        <dbReference type="EMBL" id="AEC02865.1"/>
    </source>
</evidence>
<evidence type="ECO:0000313" key="3">
    <source>
        <dbReference type="Proteomes" id="UP000007939"/>
    </source>
</evidence>
<dbReference type="HOGENOM" id="CLU_130936_3_0_12"/>
<keyword evidence="1" id="KW-0472">Membrane</keyword>
<dbReference type="Gene3D" id="2.60.320.10">
    <property type="entry name" value="N-utilization substance G protein NusG, insert domain"/>
    <property type="match status" value="1"/>
</dbReference>
<dbReference type="RefSeq" id="WP_013740258.1">
    <property type="nucleotide sequence ID" value="NC_015436.1"/>
</dbReference>
<organism evidence="2 3">
    <name type="scientific">Parasphaerochaeta coccoides (strain ATCC BAA-1237 / DSM 17374 / SPN1)</name>
    <name type="common">Sphaerochaeta coccoides</name>
    <dbReference type="NCBI Taxonomy" id="760011"/>
    <lineage>
        <taxon>Bacteria</taxon>
        <taxon>Pseudomonadati</taxon>
        <taxon>Spirochaetota</taxon>
        <taxon>Spirochaetia</taxon>
        <taxon>Spirochaetales</taxon>
        <taxon>Sphaerochaetaceae</taxon>
        <taxon>Parasphaerochaeta</taxon>
    </lineage>
</organism>
<dbReference type="AlphaFoldDB" id="F4GKI2"/>
<protein>
    <submittedName>
        <fullName evidence="2">Uncharacterized protein</fullName>
    </submittedName>
</protein>
<dbReference type="STRING" id="760011.Spico_1667"/>
<evidence type="ECO:0000256" key="1">
    <source>
        <dbReference type="SAM" id="Phobius"/>
    </source>
</evidence>
<sequence length="132" mass="14461">MGKRLREWVRPGDILIFILGLGFVIILSAASVRTVESGASTYALIRSGDQAWRFPLDVDRKVDIPGIAGITKLVIEDGYIWAEDSPGPRHIIMKMGKINTPGQWLLSVPNAVFVTIEGTVDPATREVDDVAM</sequence>
<keyword evidence="1" id="KW-1133">Transmembrane helix</keyword>
<proteinExistence type="predicted"/>
<name>F4GKI2_PARC1</name>
<dbReference type="Proteomes" id="UP000007939">
    <property type="component" value="Chromosome"/>
</dbReference>
<dbReference type="EMBL" id="CP002659">
    <property type="protein sequence ID" value="AEC02865.1"/>
    <property type="molecule type" value="Genomic_DNA"/>
</dbReference>
<dbReference type="OrthoDB" id="47603at2"/>
<dbReference type="Pfam" id="PF07009">
    <property type="entry name" value="NusG_II"/>
    <property type="match status" value="1"/>
</dbReference>
<gene>
    <name evidence="2" type="ordered locus">Spico_1667</name>
</gene>
<reference evidence="2 3" key="2">
    <citation type="journal article" date="2012" name="Stand. Genomic Sci.">
        <title>Complete genome sequence of the termite hindgut bacterium Spirochaeta coccoides type strain (SPN1(T)), reclassification in the genus Sphaerochaeta as Sphaerochaeta coccoides comb. nov. and emendations of the family Spirochaetaceae and the genus Sphaerochaeta.</title>
        <authorList>
            <person name="Abt B."/>
            <person name="Han C."/>
            <person name="Scheuner C."/>
            <person name="Lu M."/>
            <person name="Lapidus A."/>
            <person name="Nolan M."/>
            <person name="Lucas S."/>
            <person name="Hammon N."/>
            <person name="Deshpande S."/>
            <person name="Cheng J.F."/>
            <person name="Tapia R."/>
            <person name="Goodwin L.A."/>
            <person name="Pitluck S."/>
            <person name="Liolios K."/>
            <person name="Pagani I."/>
            <person name="Ivanova N."/>
            <person name="Mavromatis K."/>
            <person name="Mikhailova N."/>
            <person name="Huntemann M."/>
            <person name="Pati A."/>
            <person name="Chen A."/>
            <person name="Palaniappan K."/>
            <person name="Land M."/>
            <person name="Hauser L."/>
            <person name="Brambilla E.M."/>
            <person name="Rohde M."/>
            <person name="Spring S."/>
            <person name="Gronow S."/>
            <person name="Goker M."/>
            <person name="Woyke T."/>
            <person name="Bristow J."/>
            <person name="Eisen J.A."/>
            <person name="Markowitz V."/>
            <person name="Hugenholtz P."/>
            <person name="Kyrpides N.C."/>
            <person name="Klenk H.P."/>
            <person name="Detter J.C."/>
        </authorList>
    </citation>
    <scope>NUCLEOTIDE SEQUENCE [LARGE SCALE GENOMIC DNA]</scope>
    <source>
        <strain evidence="3">ATCC BAA-1237 / DSM 17374 / SPN1</strain>
    </source>
</reference>
<accession>F4GKI2</accession>
<dbReference type="InterPro" id="IPR038690">
    <property type="entry name" value="NusG_2_sf"/>
</dbReference>
<dbReference type="KEGG" id="scc:Spico_1667"/>
<reference evidence="3" key="1">
    <citation type="submission" date="2011-04" db="EMBL/GenBank/DDBJ databases">
        <title>The complete genome of Spirochaeta coccoides DSM 17374.</title>
        <authorList>
            <person name="Lucas S."/>
            <person name="Copeland A."/>
            <person name="Lapidus A."/>
            <person name="Bruce D."/>
            <person name="Goodwin L."/>
            <person name="Pitluck S."/>
            <person name="Peters L."/>
            <person name="Kyrpides N."/>
            <person name="Mavromatis K."/>
            <person name="Pagani I."/>
            <person name="Ivanova N."/>
            <person name="Ovchinnikova G."/>
            <person name="Lu M."/>
            <person name="Detter J.C."/>
            <person name="Tapia R."/>
            <person name="Han C."/>
            <person name="Land M."/>
            <person name="Hauser L."/>
            <person name="Markowitz V."/>
            <person name="Cheng J.-F."/>
            <person name="Hugenholtz P."/>
            <person name="Woyke T."/>
            <person name="Wu D."/>
            <person name="Spring S."/>
            <person name="Schroeder M."/>
            <person name="Brambilla E."/>
            <person name="Klenk H.-P."/>
            <person name="Eisen J.A."/>
        </authorList>
    </citation>
    <scope>NUCLEOTIDE SEQUENCE [LARGE SCALE GENOMIC DNA]</scope>
    <source>
        <strain evidence="3">ATCC BAA-1237 / DSM 17374 / SPN1</strain>
    </source>
</reference>
<keyword evidence="1" id="KW-0812">Transmembrane</keyword>
<keyword evidence="3" id="KW-1185">Reference proteome</keyword>
<feature type="transmembrane region" description="Helical" evidence="1">
    <location>
        <begin position="12"/>
        <end position="32"/>
    </location>
</feature>